<feature type="chain" id="PRO_5015781467" evidence="1">
    <location>
        <begin position="21"/>
        <end position="117"/>
    </location>
</feature>
<name>A0A2U3E9R1_PURLI</name>
<feature type="signal peptide" evidence="1">
    <location>
        <begin position="1"/>
        <end position="20"/>
    </location>
</feature>
<evidence type="ECO:0000313" key="2">
    <source>
        <dbReference type="EMBL" id="KAK4086981.1"/>
    </source>
</evidence>
<reference evidence="2" key="3">
    <citation type="submission" date="2023-11" db="EMBL/GenBank/DDBJ databases">
        <authorList>
            <person name="Beijen E."/>
            <person name="Ohm R.A."/>
        </authorList>
    </citation>
    <scope>NUCLEOTIDE SEQUENCE</scope>
    <source>
        <strain evidence="2">CBS 150709</strain>
    </source>
</reference>
<sequence length="117" mass="13022">MLRTYLCLSIFSLFGHVTDASPAPRHVLRNKPRGLALYQSDPIKYLADGGQMIVIECKGKTEEEADELLKPCFVFGKCQNRFYSYNSLYHPSPCPGYCACVPHTKVWANPPGLGPAD</sequence>
<keyword evidence="5" id="KW-1185">Reference proteome</keyword>
<evidence type="ECO:0000256" key="1">
    <source>
        <dbReference type="SAM" id="SignalP"/>
    </source>
</evidence>
<organism evidence="3 4">
    <name type="scientific">Purpureocillium lilacinum</name>
    <name type="common">Paecilomyces lilacinus</name>
    <dbReference type="NCBI Taxonomy" id="33203"/>
    <lineage>
        <taxon>Eukaryota</taxon>
        <taxon>Fungi</taxon>
        <taxon>Dikarya</taxon>
        <taxon>Ascomycota</taxon>
        <taxon>Pezizomycotina</taxon>
        <taxon>Sordariomycetes</taxon>
        <taxon>Hypocreomycetidae</taxon>
        <taxon>Hypocreales</taxon>
        <taxon>Ophiocordycipitaceae</taxon>
        <taxon>Purpureocillium</taxon>
    </lineage>
</organism>
<protein>
    <submittedName>
        <fullName evidence="3">Uncharacterized protein</fullName>
    </submittedName>
</protein>
<evidence type="ECO:0000313" key="5">
    <source>
        <dbReference type="Proteomes" id="UP001287286"/>
    </source>
</evidence>
<dbReference type="AlphaFoldDB" id="A0A2U3E9R1"/>
<dbReference type="Proteomes" id="UP001287286">
    <property type="component" value="Unassembled WGS sequence"/>
</dbReference>
<reference evidence="3" key="1">
    <citation type="submission" date="2015-05" db="EMBL/GenBank/DDBJ databases">
        <authorList>
            <person name="Wang D.B."/>
            <person name="Wang M."/>
        </authorList>
    </citation>
    <scope>NUCLEOTIDE SEQUENCE</scope>
    <source>
        <strain evidence="3">36-1</strain>
    </source>
</reference>
<dbReference type="Proteomes" id="UP000245956">
    <property type="component" value="Unassembled WGS sequence"/>
</dbReference>
<proteinExistence type="predicted"/>
<dbReference type="EMBL" id="LCWV01000008">
    <property type="protein sequence ID" value="PWI71239.1"/>
    <property type="molecule type" value="Genomic_DNA"/>
</dbReference>
<reference evidence="3 4" key="2">
    <citation type="journal article" date="2016" name="Front. Microbiol.">
        <title>Genome and transcriptome sequences reveal the specific parasitism of the nematophagous Purpureocillium lilacinum 36-1.</title>
        <authorList>
            <person name="Xie J."/>
            <person name="Li S."/>
            <person name="Mo C."/>
            <person name="Xiao X."/>
            <person name="Peng D."/>
            <person name="Wang G."/>
            <person name="Xiao Y."/>
        </authorList>
    </citation>
    <scope>NUCLEOTIDE SEQUENCE [LARGE SCALE GENOMIC DNA]</scope>
    <source>
        <strain evidence="3 4">36-1</strain>
    </source>
</reference>
<gene>
    <name evidence="3" type="ORF">PCL_12607</name>
    <name evidence="2" type="ORF">Purlil1_8715</name>
</gene>
<accession>A0A2U3E9R1</accession>
<keyword evidence="1" id="KW-0732">Signal</keyword>
<evidence type="ECO:0000313" key="3">
    <source>
        <dbReference type="EMBL" id="PWI71239.1"/>
    </source>
</evidence>
<reference evidence="2 5" key="4">
    <citation type="journal article" date="2024" name="Microbiol. Resour. Announc.">
        <title>Genome annotations for the ascomycete fungi Trichoderma harzianum, Trichoderma aggressivum, and Purpureocillium lilacinum.</title>
        <authorList>
            <person name="Beijen E.P.W."/>
            <person name="Ohm R.A."/>
        </authorList>
    </citation>
    <scope>NUCLEOTIDE SEQUENCE [LARGE SCALE GENOMIC DNA]</scope>
    <source>
        <strain evidence="2 5">CBS 150709</strain>
    </source>
</reference>
<dbReference type="EMBL" id="JAWRVI010000036">
    <property type="protein sequence ID" value="KAK4086981.1"/>
    <property type="molecule type" value="Genomic_DNA"/>
</dbReference>
<comment type="caution">
    <text evidence="3">The sequence shown here is derived from an EMBL/GenBank/DDBJ whole genome shotgun (WGS) entry which is preliminary data.</text>
</comment>
<evidence type="ECO:0000313" key="4">
    <source>
        <dbReference type="Proteomes" id="UP000245956"/>
    </source>
</evidence>